<keyword evidence="5 13" id="KW-0444">Lipid biosynthesis</keyword>
<dbReference type="AlphaFoldDB" id="C3XCT6"/>
<evidence type="ECO:0000256" key="9">
    <source>
        <dbReference type="ARBA" id="ARBA00022777"/>
    </source>
</evidence>
<keyword evidence="6 13" id="KW-0441">Lipid A biosynthesis</keyword>
<evidence type="ECO:0000256" key="2">
    <source>
        <dbReference type="ARBA" id="ARBA00004870"/>
    </source>
</evidence>
<evidence type="ECO:0000256" key="1">
    <source>
        <dbReference type="ARBA" id="ARBA00002274"/>
    </source>
</evidence>
<dbReference type="InterPro" id="IPR003758">
    <property type="entry name" value="LpxK"/>
</dbReference>
<evidence type="ECO:0000256" key="7">
    <source>
        <dbReference type="ARBA" id="ARBA00022679"/>
    </source>
</evidence>
<evidence type="ECO:0000256" key="4">
    <source>
        <dbReference type="ARBA" id="ARBA00016436"/>
    </source>
</evidence>
<dbReference type="InterPro" id="IPR027417">
    <property type="entry name" value="P-loop_NTPase"/>
</dbReference>
<dbReference type="SUPFAM" id="SSF52540">
    <property type="entry name" value="P-loop containing nucleoside triphosphate hydrolases"/>
    <property type="match status" value="1"/>
</dbReference>
<evidence type="ECO:0000313" key="15">
    <source>
        <dbReference type="Proteomes" id="UP000005089"/>
    </source>
</evidence>
<evidence type="ECO:0000256" key="3">
    <source>
        <dbReference type="ARBA" id="ARBA00012071"/>
    </source>
</evidence>
<dbReference type="STRING" id="847.BRW83_0029"/>
<dbReference type="GO" id="GO:0009245">
    <property type="term" value="P:lipid A biosynthetic process"/>
    <property type="evidence" value="ECO:0007669"/>
    <property type="project" value="UniProtKB-UniRule"/>
</dbReference>
<keyword evidence="11 13" id="KW-0443">Lipid metabolism</keyword>
<dbReference type="PANTHER" id="PTHR42724:SF1">
    <property type="entry name" value="TETRAACYLDISACCHARIDE 4'-KINASE, MITOCHONDRIAL-RELATED"/>
    <property type="match status" value="1"/>
</dbReference>
<dbReference type="GO" id="GO:0005886">
    <property type="term" value="C:plasma membrane"/>
    <property type="evidence" value="ECO:0007669"/>
    <property type="project" value="TreeGrafter"/>
</dbReference>
<dbReference type="HAMAP" id="MF_00409">
    <property type="entry name" value="LpxK"/>
    <property type="match status" value="1"/>
</dbReference>
<evidence type="ECO:0000256" key="13">
    <source>
        <dbReference type="HAMAP-Rule" id="MF_00409"/>
    </source>
</evidence>
<evidence type="ECO:0000256" key="10">
    <source>
        <dbReference type="ARBA" id="ARBA00022840"/>
    </source>
</evidence>
<dbReference type="PANTHER" id="PTHR42724">
    <property type="entry name" value="TETRAACYLDISACCHARIDE 4'-KINASE"/>
    <property type="match status" value="1"/>
</dbReference>
<dbReference type="Proteomes" id="UP000005089">
    <property type="component" value="Unassembled WGS sequence"/>
</dbReference>
<keyword evidence="10 13" id="KW-0067">ATP-binding</keyword>
<accession>C3XCT6</accession>
<keyword evidence="8 13" id="KW-0547">Nucleotide-binding</keyword>
<dbReference type="NCBIfam" id="TIGR00682">
    <property type="entry name" value="lpxK"/>
    <property type="match status" value="1"/>
</dbReference>
<dbReference type="UniPathway" id="UPA00359">
    <property type="reaction ID" value="UER00482"/>
</dbReference>
<proteinExistence type="inferred from homology"/>
<dbReference type="GO" id="GO:0009029">
    <property type="term" value="F:lipid-A 4'-kinase activity"/>
    <property type="evidence" value="ECO:0007669"/>
    <property type="project" value="UniProtKB-UniRule"/>
</dbReference>
<keyword evidence="15" id="KW-1185">Reference proteome</keyword>
<evidence type="ECO:0000256" key="11">
    <source>
        <dbReference type="ARBA" id="ARBA00023098"/>
    </source>
</evidence>
<keyword evidence="7 13" id="KW-0808">Transferase</keyword>
<evidence type="ECO:0000256" key="12">
    <source>
        <dbReference type="ARBA" id="ARBA00029757"/>
    </source>
</evidence>
<sequence>MSQQNSKASGWMNIWMKRGLFSALLWPLSLLFRLVVAFRRFAYKNRWFKSYRLPVPVLIVGNVFVGGTGKTPLVIWLVDTLRKAGFNPGVISRGYGASNDDPALVTDHSKSDRAGDEPLLIVSKTGCSLVVCRNRVKAGLFLLSHHPEVDIIISDDGMQHYALARDVEIMLFDGRGGGNGWMLPAGPLREPVSRRRDFTVINGNNSPAPGNPIYVDDMFLMRMVTDRAEQLKDRTHVKKLKEIQTGSSGETLKTVAAAGIGNPSRFFASLRMARLDFTEMPLPDHFAFSSNPFGKLDADIILITEKDAVKCAQIEEIVSDGRIWVVPARVEIDNNDELERRIVEKCRECRLA</sequence>
<evidence type="ECO:0000256" key="5">
    <source>
        <dbReference type="ARBA" id="ARBA00022516"/>
    </source>
</evidence>
<comment type="similarity">
    <text evidence="13">Belongs to the LpxK family.</text>
</comment>
<dbReference type="EC" id="2.7.1.130" evidence="3 13"/>
<dbReference type="EMBL" id="GG658170">
    <property type="protein sequence ID" value="EEO31012.1"/>
    <property type="molecule type" value="Genomic_DNA"/>
</dbReference>
<dbReference type="GO" id="GO:0009244">
    <property type="term" value="P:lipopolysaccharide core region biosynthetic process"/>
    <property type="evidence" value="ECO:0007669"/>
    <property type="project" value="TreeGrafter"/>
</dbReference>
<keyword evidence="9 13" id="KW-0418">Kinase</keyword>
<dbReference type="GO" id="GO:0005524">
    <property type="term" value="F:ATP binding"/>
    <property type="evidence" value="ECO:0007669"/>
    <property type="project" value="UniProtKB-UniRule"/>
</dbReference>
<dbReference type="eggNOG" id="COG1663">
    <property type="taxonomic scope" value="Bacteria"/>
</dbReference>
<reference evidence="14 15" key="1">
    <citation type="submission" date="2009-02" db="EMBL/GenBank/DDBJ databases">
        <title>The Genome Sequence of Oxalobacter formigenes OXCC13.</title>
        <authorList>
            <consortium name="The Broad Institute Genome Sequencing Platform"/>
            <person name="Ward D."/>
            <person name="Young S.K."/>
            <person name="Kodira C.D."/>
            <person name="Zeng Q."/>
            <person name="Koehrsen M."/>
            <person name="Alvarado L."/>
            <person name="Berlin A."/>
            <person name="Borenstein D."/>
            <person name="Chen Z."/>
            <person name="Engels R."/>
            <person name="Freedman E."/>
            <person name="Gellesch M."/>
            <person name="Goldberg J."/>
            <person name="Griggs A."/>
            <person name="Gujja S."/>
            <person name="Heiman D."/>
            <person name="Hepburn T."/>
            <person name="Howarth C."/>
            <person name="Jen D."/>
            <person name="Larson L."/>
            <person name="Lewis B."/>
            <person name="Mehta T."/>
            <person name="Park D."/>
            <person name="Pearson M."/>
            <person name="Roberts A."/>
            <person name="Saif S."/>
            <person name="Shea T."/>
            <person name="Shenoy N."/>
            <person name="Sisk P."/>
            <person name="Stolte C."/>
            <person name="Sykes S."/>
            <person name="Walk T."/>
            <person name="White J."/>
            <person name="Yandava C."/>
            <person name="Allison M.J."/>
            <person name="Lander E."/>
            <person name="Nusbaum C."/>
            <person name="Galagan J."/>
            <person name="Birren B."/>
        </authorList>
    </citation>
    <scope>NUCLEOTIDE SEQUENCE [LARGE SCALE GENOMIC DNA]</scope>
    <source>
        <strain evidence="14 15">OXCC13</strain>
    </source>
</reference>
<comment type="function">
    <text evidence="1 13">Transfers the gamma-phosphate of ATP to the 4'-position of a tetraacyldisaccharide 1-phosphate intermediate (termed DS-1-P) to form tetraacyldisaccharide 1,4'-bis-phosphate (lipid IVA).</text>
</comment>
<evidence type="ECO:0000256" key="8">
    <source>
        <dbReference type="ARBA" id="ARBA00022741"/>
    </source>
</evidence>
<dbReference type="Pfam" id="PF02606">
    <property type="entry name" value="LpxK"/>
    <property type="match status" value="1"/>
</dbReference>
<evidence type="ECO:0000313" key="14">
    <source>
        <dbReference type="EMBL" id="EEO31012.1"/>
    </source>
</evidence>
<comment type="pathway">
    <text evidence="2 13">Glycolipid biosynthesis; lipid IV(A) biosynthesis; lipid IV(A) from (3R)-3-hydroxytetradecanoyl-[acyl-carrier-protein] and UDP-N-acetyl-alpha-D-glucosamine: step 6/6.</text>
</comment>
<feature type="binding site" evidence="13">
    <location>
        <begin position="64"/>
        <end position="71"/>
    </location>
    <ligand>
        <name>ATP</name>
        <dbReference type="ChEBI" id="CHEBI:30616"/>
    </ligand>
</feature>
<dbReference type="HOGENOM" id="CLU_038816_2_0_4"/>
<name>C3XCT6_OXAFO</name>
<organism evidence="14 15">
    <name type="scientific">Oxalobacter formigenes OXCC13</name>
    <dbReference type="NCBI Taxonomy" id="556269"/>
    <lineage>
        <taxon>Bacteria</taxon>
        <taxon>Pseudomonadati</taxon>
        <taxon>Pseudomonadota</taxon>
        <taxon>Betaproteobacteria</taxon>
        <taxon>Burkholderiales</taxon>
        <taxon>Oxalobacteraceae</taxon>
        <taxon>Oxalobacter</taxon>
    </lineage>
</organism>
<evidence type="ECO:0000256" key="6">
    <source>
        <dbReference type="ARBA" id="ARBA00022556"/>
    </source>
</evidence>
<gene>
    <name evidence="13 14" type="primary">lpxK</name>
    <name evidence="14" type="ORF">OFBG_02040</name>
</gene>
<protein>
    <recommendedName>
        <fullName evidence="4 13">Tetraacyldisaccharide 4'-kinase</fullName>
        <ecNumber evidence="3 13">2.7.1.130</ecNumber>
    </recommendedName>
    <alternativeName>
        <fullName evidence="12 13">Lipid A 4'-kinase</fullName>
    </alternativeName>
</protein>
<comment type="catalytic activity">
    <reaction evidence="13">
        <text>a lipid A disaccharide + ATP = a lipid IVA + ADP + H(+)</text>
        <dbReference type="Rhea" id="RHEA:67840"/>
        <dbReference type="ChEBI" id="CHEBI:15378"/>
        <dbReference type="ChEBI" id="CHEBI:30616"/>
        <dbReference type="ChEBI" id="CHEBI:176343"/>
        <dbReference type="ChEBI" id="CHEBI:176425"/>
        <dbReference type="ChEBI" id="CHEBI:456216"/>
        <dbReference type="EC" id="2.7.1.130"/>
    </reaction>
</comment>